<evidence type="ECO:0000256" key="17">
    <source>
        <dbReference type="SAM" id="Phobius"/>
    </source>
</evidence>
<evidence type="ECO:0000256" key="16">
    <source>
        <dbReference type="SAM" id="MobiDB-lite"/>
    </source>
</evidence>
<dbReference type="InterPro" id="IPR000203">
    <property type="entry name" value="GPS"/>
</dbReference>
<comment type="subcellular location">
    <subcellularLocation>
        <location evidence="1">Cell membrane</location>
        <topology evidence="1">Multi-pass membrane protein</topology>
    </subcellularLocation>
</comment>
<dbReference type="InterPro" id="IPR017981">
    <property type="entry name" value="GPCR_2-like_7TM"/>
</dbReference>
<keyword evidence="13 21" id="KW-0675">Receptor</keyword>
<comment type="caution">
    <text evidence="21">The sequence shown here is derived from an EMBL/GenBank/DDBJ whole genome shotgun (WGS) entry which is preliminary data.</text>
</comment>
<feature type="transmembrane region" description="Helical" evidence="17">
    <location>
        <begin position="505"/>
        <end position="530"/>
    </location>
</feature>
<dbReference type="AlphaFoldDB" id="A0AAV4M6U0"/>
<evidence type="ECO:0000256" key="14">
    <source>
        <dbReference type="ARBA" id="ARBA00023180"/>
    </source>
</evidence>
<evidence type="ECO:0000256" key="9">
    <source>
        <dbReference type="ARBA" id="ARBA00022989"/>
    </source>
</evidence>
<dbReference type="Gene3D" id="4.10.1240.10">
    <property type="entry name" value="GPCR, family 2, extracellular hormone receptor domain"/>
    <property type="match status" value="1"/>
</dbReference>
<evidence type="ECO:0000259" key="18">
    <source>
        <dbReference type="PROSITE" id="PS50221"/>
    </source>
</evidence>
<evidence type="ECO:0000313" key="21">
    <source>
        <dbReference type="EMBL" id="GIX68146.1"/>
    </source>
</evidence>
<dbReference type="PRINTS" id="PR00249">
    <property type="entry name" value="GPCRSECRETIN"/>
</dbReference>
<feature type="transmembrane region" description="Helical" evidence="17">
    <location>
        <begin position="653"/>
        <end position="674"/>
    </location>
</feature>
<feature type="domain" description="G-protein coupled receptors family 2 profile 1" evidence="19">
    <location>
        <begin position="149"/>
        <end position="206"/>
    </location>
</feature>
<keyword evidence="14" id="KW-0325">Glycoprotein</keyword>
<dbReference type="EMBL" id="BPLQ01000159">
    <property type="protein sequence ID" value="GIX68146.1"/>
    <property type="molecule type" value="Genomic_DNA"/>
</dbReference>
<evidence type="ECO:0000259" key="20">
    <source>
        <dbReference type="PROSITE" id="PS50261"/>
    </source>
</evidence>
<evidence type="ECO:0000313" key="22">
    <source>
        <dbReference type="Proteomes" id="UP001054837"/>
    </source>
</evidence>
<evidence type="ECO:0000256" key="11">
    <source>
        <dbReference type="ARBA" id="ARBA00023136"/>
    </source>
</evidence>
<dbReference type="PROSITE" id="PS50221">
    <property type="entry name" value="GAIN_B"/>
    <property type="match status" value="1"/>
</dbReference>
<dbReference type="Pfam" id="PF01825">
    <property type="entry name" value="GPS"/>
    <property type="match status" value="1"/>
</dbReference>
<keyword evidence="10" id="KW-0297">G-protein coupled receptor</keyword>
<keyword evidence="4" id="KW-0245">EGF-like domain</keyword>
<dbReference type="PROSITE" id="PS50227">
    <property type="entry name" value="G_PROTEIN_RECEP_F2_3"/>
    <property type="match status" value="1"/>
</dbReference>
<accession>A0AAV4M6U0</accession>
<evidence type="ECO:0000256" key="12">
    <source>
        <dbReference type="ARBA" id="ARBA00023157"/>
    </source>
</evidence>
<reference evidence="21 22" key="1">
    <citation type="submission" date="2021-06" db="EMBL/GenBank/DDBJ databases">
        <title>Caerostris darwini draft genome.</title>
        <authorList>
            <person name="Kono N."/>
            <person name="Arakawa K."/>
        </authorList>
    </citation>
    <scope>NUCLEOTIDE SEQUENCE [LARGE SCALE GENOMIC DNA]</scope>
</reference>
<dbReference type="Gene3D" id="2.60.220.50">
    <property type="match status" value="1"/>
</dbReference>
<feature type="transmembrane region" description="Helical" evidence="17">
    <location>
        <begin position="581"/>
        <end position="603"/>
    </location>
</feature>
<feature type="compositionally biased region" description="Low complexity" evidence="16">
    <location>
        <begin position="101"/>
        <end position="130"/>
    </location>
</feature>
<evidence type="ECO:0000256" key="7">
    <source>
        <dbReference type="ARBA" id="ARBA00022737"/>
    </source>
</evidence>
<keyword evidence="3" id="KW-1003">Cell membrane</keyword>
<dbReference type="InterPro" id="IPR057244">
    <property type="entry name" value="GAIN_B"/>
</dbReference>
<feature type="transmembrane region" description="Helical" evidence="17">
    <location>
        <begin position="722"/>
        <end position="745"/>
    </location>
</feature>
<keyword evidence="12" id="KW-1015">Disulfide bond</keyword>
<feature type="domain" description="GAIN-B" evidence="18">
    <location>
        <begin position="347"/>
        <end position="497"/>
    </location>
</feature>
<keyword evidence="6" id="KW-0732">Signal</keyword>
<evidence type="ECO:0000256" key="5">
    <source>
        <dbReference type="ARBA" id="ARBA00022692"/>
    </source>
</evidence>
<feature type="region of interest" description="Disordered" evidence="16">
    <location>
        <begin position="763"/>
        <end position="793"/>
    </location>
</feature>
<keyword evidence="11 17" id="KW-0472">Membrane</keyword>
<dbReference type="SUPFAM" id="SSF81321">
    <property type="entry name" value="Family A G protein-coupled receptor-like"/>
    <property type="match status" value="1"/>
</dbReference>
<evidence type="ECO:0000256" key="10">
    <source>
        <dbReference type="ARBA" id="ARBA00023040"/>
    </source>
</evidence>
<evidence type="ECO:0000256" key="6">
    <source>
        <dbReference type="ARBA" id="ARBA00022729"/>
    </source>
</evidence>
<feature type="region of interest" description="Disordered" evidence="16">
    <location>
        <begin position="101"/>
        <end position="140"/>
    </location>
</feature>
<dbReference type="SMART" id="SM00008">
    <property type="entry name" value="HormR"/>
    <property type="match status" value="1"/>
</dbReference>
<proteinExistence type="inferred from homology"/>
<organism evidence="21 22">
    <name type="scientific">Caerostris darwini</name>
    <dbReference type="NCBI Taxonomy" id="1538125"/>
    <lineage>
        <taxon>Eukaryota</taxon>
        <taxon>Metazoa</taxon>
        <taxon>Ecdysozoa</taxon>
        <taxon>Arthropoda</taxon>
        <taxon>Chelicerata</taxon>
        <taxon>Arachnida</taxon>
        <taxon>Araneae</taxon>
        <taxon>Araneomorphae</taxon>
        <taxon>Entelegynae</taxon>
        <taxon>Araneoidea</taxon>
        <taxon>Araneidae</taxon>
        <taxon>Caerostris</taxon>
    </lineage>
</organism>
<name>A0AAV4M6U0_9ARAC</name>
<evidence type="ECO:0000256" key="13">
    <source>
        <dbReference type="ARBA" id="ARBA00023170"/>
    </source>
</evidence>
<evidence type="ECO:0000256" key="3">
    <source>
        <dbReference type="ARBA" id="ARBA00022475"/>
    </source>
</evidence>
<gene>
    <name evidence="21" type="primary">ADGRL1</name>
    <name evidence="21" type="ORF">CDAR_167531</name>
</gene>
<keyword evidence="15" id="KW-0807">Transducer</keyword>
<evidence type="ECO:0000256" key="2">
    <source>
        <dbReference type="ARBA" id="ARBA00007343"/>
    </source>
</evidence>
<dbReference type="InterPro" id="IPR001879">
    <property type="entry name" value="GPCR_2_extracellular_dom"/>
</dbReference>
<dbReference type="PANTHER" id="PTHR12011:SF347">
    <property type="entry name" value="FI21270P1-RELATED"/>
    <property type="match status" value="1"/>
</dbReference>
<dbReference type="GO" id="GO:0004930">
    <property type="term" value="F:G protein-coupled receptor activity"/>
    <property type="evidence" value="ECO:0007669"/>
    <property type="project" value="UniProtKB-KW"/>
</dbReference>
<feature type="transmembrane region" description="Helical" evidence="17">
    <location>
        <begin position="542"/>
        <end position="561"/>
    </location>
</feature>
<dbReference type="InterPro" id="IPR000832">
    <property type="entry name" value="GPCR_2_secretin-like"/>
</dbReference>
<dbReference type="SMART" id="SM00303">
    <property type="entry name" value="GPS"/>
    <property type="match status" value="1"/>
</dbReference>
<dbReference type="Gene3D" id="1.20.1070.10">
    <property type="entry name" value="Rhodopsin 7-helix transmembrane proteins"/>
    <property type="match status" value="1"/>
</dbReference>
<keyword evidence="5 17" id="KW-0812">Transmembrane</keyword>
<evidence type="ECO:0000256" key="1">
    <source>
        <dbReference type="ARBA" id="ARBA00004651"/>
    </source>
</evidence>
<keyword evidence="22" id="KW-1185">Reference proteome</keyword>
<dbReference type="PROSITE" id="PS50261">
    <property type="entry name" value="G_PROTEIN_RECEP_F2_4"/>
    <property type="match status" value="1"/>
</dbReference>
<feature type="compositionally biased region" description="Polar residues" evidence="16">
    <location>
        <begin position="131"/>
        <end position="140"/>
    </location>
</feature>
<dbReference type="PANTHER" id="PTHR12011">
    <property type="entry name" value="ADHESION G-PROTEIN COUPLED RECEPTOR"/>
    <property type="match status" value="1"/>
</dbReference>
<evidence type="ECO:0000256" key="8">
    <source>
        <dbReference type="ARBA" id="ARBA00022837"/>
    </source>
</evidence>
<feature type="compositionally biased region" description="Low complexity" evidence="16">
    <location>
        <begin position="778"/>
        <end position="787"/>
    </location>
</feature>
<dbReference type="InterPro" id="IPR016187">
    <property type="entry name" value="CTDL_fold"/>
</dbReference>
<dbReference type="GO" id="GO:0007166">
    <property type="term" value="P:cell surface receptor signaling pathway"/>
    <property type="evidence" value="ECO:0007669"/>
    <property type="project" value="InterPro"/>
</dbReference>
<dbReference type="Pfam" id="PF02793">
    <property type="entry name" value="HRM"/>
    <property type="match status" value="1"/>
</dbReference>
<keyword evidence="8" id="KW-0106">Calcium</keyword>
<feature type="transmembrane region" description="Helical" evidence="17">
    <location>
        <begin position="694"/>
        <end position="716"/>
    </location>
</feature>
<keyword evidence="9 17" id="KW-1133">Transmembrane helix</keyword>
<dbReference type="SUPFAM" id="SSF56436">
    <property type="entry name" value="C-type lectin-like"/>
    <property type="match status" value="1"/>
</dbReference>
<dbReference type="GO" id="GO:0005886">
    <property type="term" value="C:plasma membrane"/>
    <property type="evidence" value="ECO:0007669"/>
    <property type="project" value="UniProtKB-SubCell"/>
</dbReference>
<feature type="transmembrane region" description="Helical" evidence="17">
    <location>
        <begin position="615"/>
        <end position="633"/>
    </location>
</feature>
<evidence type="ECO:0000256" key="15">
    <source>
        <dbReference type="ARBA" id="ARBA00023224"/>
    </source>
</evidence>
<dbReference type="FunFam" id="1.20.1070.10:FF:000054">
    <property type="entry name" value="Adhesion G protein-coupled receptor E3"/>
    <property type="match status" value="1"/>
</dbReference>
<dbReference type="InterPro" id="IPR046338">
    <property type="entry name" value="GAIN_dom_sf"/>
</dbReference>
<evidence type="ECO:0000259" key="19">
    <source>
        <dbReference type="PROSITE" id="PS50227"/>
    </source>
</evidence>
<keyword evidence="7" id="KW-0677">Repeat</keyword>
<sequence length="856" mass="96324">MDWHSAVKQCERDDKQLLCYKSKKEMDDITEAFRLAAYGNAELELWLSAKNCSEPQVMEECLSLHIRKSSLKLWHYFQEDCKKQYPFVCCVKDSDRLKTTTTTSATSTSTMTSTSSEPTTSSTIEISSTSKVGESSTTSITSTAGLPTCKKIEKRGISWPETPVGDIAVVNCPGNSIGKANWTCEKFGNGRWSRRGPNLRDCRSLDIMNLKERFNKSSISDTLSLLEGIFVEDEDKEIFGEDLADAISLMTSLPDRVYAATQFQTGIERWTATKTLVEKSTSIFDHIIDLNDTWREISEERRPSVGTHFLSTIDGMGLILADAMSDTTHEDSVKGKNMVLQVTKIQRGESLGWPMWEVSDEYSHRGSIELEKGYDGHVNPKEGNISVVFTLYPDLTSMFSSPQMQNGSTSSGILNSAVISATVSQNRKPAVISNSVKILVEHLVQKPNDTACVFWDMKSNDWNTHGCRLESSNDTYSLCVCDHLTNFAVLMDYKGLLDVVDQRPFFYITVIGCSLSIICLAICVVVFSCYSHQSKHSWGLRYVIHRNLCLTLLIANLVLVVGVDKVDYPRLCTVVAGMLHYFFLSAFSWMLLEGVHIYLLLVVVFASRRSHWEKYYLFGYGVPLIIVAITAVIRPSYYGTDEVCWLSTETGTIWAFMGPVACILLLNTAALLLAQWKASNISIKDDNIALFKRWLRVTFILFPVLGITWIFGFLYVGKHFEVAGYIFAILNSLQGFCIFICHCIMDKQARNLVLKSFKKKSASVTTGSSGTQKKQHSSGHNNNNSSGRSKEAEKKSLPHAFQKACRRNWDKWHKPWSFCFDMPVSERGSQDIPKEHQDVPPKPIIIQWNNLSDKVT</sequence>
<evidence type="ECO:0000256" key="4">
    <source>
        <dbReference type="ARBA" id="ARBA00022536"/>
    </source>
</evidence>
<protein>
    <submittedName>
        <fullName evidence="21">Adhesion G protein-coupled receptor L1</fullName>
    </submittedName>
</protein>
<feature type="compositionally biased region" description="Polar residues" evidence="16">
    <location>
        <begin position="763"/>
        <end position="772"/>
    </location>
</feature>
<dbReference type="InterPro" id="IPR036445">
    <property type="entry name" value="GPCR_2_extracell_dom_sf"/>
</dbReference>
<dbReference type="Proteomes" id="UP001054837">
    <property type="component" value="Unassembled WGS sequence"/>
</dbReference>
<comment type="similarity">
    <text evidence="2">Belongs to the G-protein coupled receptor 2 family. Adhesion G-protein coupled receptor (ADGR) subfamily.</text>
</comment>
<feature type="domain" description="G-protein coupled receptors family 2 profile 2" evidence="20">
    <location>
        <begin position="505"/>
        <end position="746"/>
    </location>
</feature>
<dbReference type="Pfam" id="PF00002">
    <property type="entry name" value="7tm_2"/>
    <property type="match status" value="1"/>
</dbReference>